<dbReference type="PROSITE" id="PS51257">
    <property type="entry name" value="PROKAR_LIPOPROTEIN"/>
    <property type="match status" value="1"/>
</dbReference>
<reference evidence="3 4" key="1">
    <citation type="submission" date="2015-07" db="EMBL/GenBank/DDBJ databases">
        <title>Genome analysis of myxobacterium Chondromyces crocatus Cm c5 reveals a high potential for natural compound synthesis and the genetic basis for the loss of fruiting body formation.</title>
        <authorList>
            <person name="Zaburannyi N."/>
            <person name="Bunk B."/>
            <person name="Maier J."/>
            <person name="Overmann J."/>
            <person name="Mueller R."/>
        </authorList>
    </citation>
    <scope>NUCLEOTIDE SEQUENCE [LARGE SCALE GENOMIC DNA]</scope>
    <source>
        <strain evidence="3 4">Cm c5</strain>
    </source>
</reference>
<evidence type="ECO:0000256" key="2">
    <source>
        <dbReference type="SAM" id="SignalP"/>
    </source>
</evidence>
<dbReference type="KEGG" id="ccro:CMC5_005680"/>
<keyword evidence="2" id="KW-0732">Signal</keyword>
<dbReference type="STRING" id="52.CMC5_005680"/>
<protein>
    <submittedName>
        <fullName evidence="3">Uncharacterized protein</fullName>
    </submittedName>
</protein>
<feature type="compositionally biased region" description="Low complexity" evidence="1">
    <location>
        <begin position="447"/>
        <end position="457"/>
    </location>
</feature>
<feature type="region of interest" description="Disordered" evidence="1">
    <location>
        <begin position="17"/>
        <end position="56"/>
    </location>
</feature>
<gene>
    <name evidence="3" type="ORF">CMC5_005680</name>
</gene>
<dbReference type="AlphaFoldDB" id="A0A0K1E6F3"/>
<evidence type="ECO:0000313" key="3">
    <source>
        <dbReference type="EMBL" id="AKT36455.1"/>
    </source>
</evidence>
<evidence type="ECO:0000313" key="4">
    <source>
        <dbReference type="Proteomes" id="UP000067626"/>
    </source>
</evidence>
<dbReference type="Proteomes" id="UP000067626">
    <property type="component" value="Chromosome"/>
</dbReference>
<organism evidence="3 4">
    <name type="scientific">Chondromyces crocatus</name>
    <dbReference type="NCBI Taxonomy" id="52"/>
    <lineage>
        <taxon>Bacteria</taxon>
        <taxon>Pseudomonadati</taxon>
        <taxon>Myxococcota</taxon>
        <taxon>Polyangia</taxon>
        <taxon>Polyangiales</taxon>
        <taxon>Polyangiaceae</taxon>
        <taxon>Chondromyces</taxon>
    </lineage>
</organism>
<name>A0A0K1E6F3_CHOCO</name>
<sequence>MRRPAPALALALFATACGGPTSPTTTPTAPSSTTPLVVASPDDPSSEGVDATASETGAANAAAQQEVQRMLAIVARARGLPVRRLVPGRVLDRPGILARIREHVAREIPPGVLGYQGEILAALEIIPADYDYLAGTYRLIQGRIAGFYEPADASMYLVDDLDDAEAKETLAHELVHALQDQSYDLAKLLQYRPGDSDRLTAVHALIEGDATSAMLDVVAGSAFAIDEAVLRKLVAVSTAMSTVGDTPRALQESLAVPYTDGFAFVQRLRRKGGWPAVDAIWRALPESTEQLLHPEKLAAREPPIHVPVPPVDPLGADFLPVFDDVMGEQALRITFEEYVHRDTAATAAAGWGGDRLVLARRASTEAPGRTEYALAWRLRFDTPGDAAEASRVLTARFGRTCRMRPDLGPISWAHQGADIALVAGPYERAAAATPAPPPPALVDDDSPTSPAPAARATGSCARAKTWLDKVLKTPLAGP</sequence>
<keyword evidence="4" id="KW-1185">Reference proteome</keyword>
<dbReference type="RefSeq" id="WP_050428969.1">
    <property type="nucleotide sequence ID" value="NZ_CP012159.1"/>
</dbReference>
<feature type="region of interest" description="Disordered" evidence="1">
    <location>
        <begin position="430"/>
        <end position="460"/>
    </location>
</feature>
<proteinExistence type="predicted"/>
<feature type="compositionally biased region" description="Low complexity" evidence="1">
    <location>
        <begin position="17"/>
        <end position="35"/>
    </location>
</feature>
<dbReference type="EMBL" id="CP012159">
    <property type="protein sequence ID" value="AKT36455.1"/>
    <property type="molecule type" value="Genomic_DNA"/>
</dbReference>
<feature type="signal peptide" evidence="2">
    <location>
        <begin position="1"/>
        <end position="18"/>
    </location>
</feature>
<accession>A0A0K1E6F3</accession>
<feature type="chain" id="PRO_5005458957" evidence="2">
    <location>
        <begin position="19"/>
        <end position="478"/>
    </location>
</feature>
<evidence type="ECO:0000256" key="1">
    <source>
        <dbReference type="SAM" id="MobiDB-lite"/>
    </source>
</evidence>
<dbReference type="PATRIC" id="fig|52.7.peg.609"/>
<dbReference type="OrthoDB" id="263516at2"/>